<organism evidence="1 2">
    <name type="scientific">Marinobacter salsuginis</name>
    <dbReference type="NCBI Taxonomy" id="418719"/>
    <lineage>
        <taxon>Bacteria</taxon>
        <taxon>Pseudomonadati</taxon>
        <taxon>Pseudomonadota</taxon>
        <taxon>Gammaproteobacteria</taxon>
        <taxon>Pseudomonadales</taxon>
        <taxon>Marinobacteraceae</taxon>
        <taxon>Marinobacter</taxon>
    </lineage>
</organism>
<dbReference type="AlphaFoldDB" id="A0A5M3Q0C3"/>
<name>A0A5M3Q0C3_9GAMM</name>
<dbReference type="InterPro" id="IPR045584">
    <property type="entry name" value="Pilin-like"/>
</dbReference>
<dbReference type="NCBIfam" id="TIGR02532">
    <property type="entry name" value="IV_pilin_GFxxxE"/>
    <property type="match status" value="1"/>
</dbReference>
<dbReference type="SUPFAM" id="SSF54523">
    <property type="entry name" value="Pili subunits"/>
    <property type="match status" value="1"/>
</dbReference>
<accession>A0A5M3Q0C3</accession>
<comment type="caution">
    <text evidence="1">The sequence shown here is derived from an EMBL/GenBank/DDBJ whole genome shotgun (WGS) entry which is preliminary data.</text>
</comment>
<evidence type="ECO:0000313" key="2">
    <source>
        <dbReference type="Proteomes" id="UP000387223"/>
    </source>
</evidence>
<gene>
    <name evidence="1" type="ORF">MSSD14B_23530</name>
</gene>
<dbReference type="EMBL" id="BGZI01000015">
    <property type="protein sequence ID" value="GBO88685.1"/>
    <property type="molecule type" value="Genomic_DNA"/>
</dbReference>
<dbReference type="InterPro" id="IPR012902">
    <property type="entry name" value="N_methyl_site"/>
</dbReference>
<evidence type="ECO:0000313" key="1">
    <source>
        <dbReference type="EMBL" id="GBO88685.1"/>
    </source>
</evidence>
<reference evidence="1 2" key="1">
    <citation type="journal article" date="2019" name="J. Gen. Appl. Microbiol.">
        <title>Aerobic degradation of cis-dichloroethene by the marine bacterium Marinobacter salsuginis strain 5N-3.</title>
        <authorList>
            <person name="Inoue Y."/>
            <person name="Fukunaga Y."/>
            <person name="Katsumata H."/>
            <person name="Ohji S."/>
            <person name="Hosoyama A."/>
            <person name="Mori K."/>
            <person name="Ando K."/>
        </authorList>
    </citation>
    <scope>NUCLEOTIDE SEQUENCE [LARGE SCALE GENOMIC DNA]</scope>
    <source>
        <strain evidence="1 2">NBRC 109114</strain>
    </source>
</reference>
<dbReference type="Pfam" id="PF07963">
    <property type="entry name" value="N_methyl"/>
    <property type="match status" value="1"/>
</dbReference>
<evidence type="ECO:0008006" key="3">
    <source>
        <dbReference type="Google" id="ProtNLM"/>
    </source>
</evidence>
<sequence>MSMGFHDRKMQRGFSILELLIVLAVSGTILTLIANVVERYREKDAMSELGGEIAIVANAVTAYVFDQGPLVPVGPTTYNGVDWLRDSTCGGPATTAPGEGYLSCNFRADLAPKYGLAYQTVVTRNAAANNLVTANINLAGAPVQYGGENRPDLSGTAMRIAKGRYANTSTKQISDATLDLYIDYQYDPLTGAMTVVVDNASDGSDPWLSITGQNSMQADLDMGDGTNDLVDANDVFWGGTPTGLEAANNTQSALLADNGAGSTAIRLNGRGGSGSEIFFIRDGSETTFNVRIANQADGELLLEASNGVAVDAPVLDLIGGAGNGQIASDDFYSKQRGRTLNQAVTDVYMANHDQLIPKPTCPTGLNPTIYTAVSRFAGVDRSTPNQLNNIAAFQALAVDSGASWRIVLEGIVQDQGTIVPPDDLAAVMAVTKCS</sequence>
<protein>
    <recommendedName>
        <fullName evidence="3">Prepilin-type N-terminal cleavage/methylation domain-containing protein</fullName>
    </recommendedName>
</protein>
<dbReference type="Proteomes" id="UP000387223">
    <property type="component" value="Unassembled WGS sequence"/>
</dbReference>
<proteinExistence type="predicted"/>